<gene>
    <name evidence="3" type="ORF">F7018_04010</name>
</gene>
<dbReference type="Proteomes" id="UP000467305">
    <property type="component" value="Unassembled WGS sequence"/>
</dbReference>
<dbReference type="PANTHER" id="PTHR42852:SF13">
    <property type="entry name" value="PROTEIN DIPZ"/>
    <property type="match status" value="1"/>
</dbReference>
<dbReference type="InterPro" id="IPR000866">
    <property type="entry name" value="AhpC/TSA"/>
</dbReference>
<proteinExistence type="predicted"/>
<dbReference type="CDD" id="cd02966">
    <property type="entry name" value="TlpA_like_family"/>
    <property type="match status" value="1"/>
</dbReference>
<keyword evidence="4" id="KW-1185">Reference proteome</keyword>
<evidence type="ECO:0000313" key="3">
    <source>
        <dbReference type="EMBL" id="KAB1159485.1"/>
    </source>
</evidence>
<dbReference type="OrthoDB" id="9815205at2"/>
<accession>A0A7J5APF4</accession>
<dbReference type="SUPFAM" id="SSF52833">
    <property type="entry name" value="Thioredoxin-like"/>
    <property type="match status" value="1"/>
</dbReference>
<dbReference type="PROSITE" id="PS51352">
    <property type="entry name" value="THIOREDOXIN_2"/>
    <property type="match status" value="1"/>
</dbReference>
<keyword evidence="1" id="KW-0732">Signal</keyword>
<dbReference type="RefSeq" id="WP_150898704.1">
    <property type="nucleotide sequence ID" value="NZ_WAAU01000008.1"/>
</dbReference>
<organism evidence="3 4">
    <name type="scientific">Tenacibaculum aiptasiae</name>
    <dbReference type="NCBI Taxonomy" id="426481"/>
    <lineage>
        <taxon>Bacteria</taxon>
        <taxon>Pseudomonadati</taxon>
        <taxon>Bacteroidota</taxon>
        <taxon>Flavobacteriia</taxon>
        <taxon>Flavobacteriales</taxon>
        <taxon>Flavobacteriaceae</taxon>
        <taxon>Tenacibaculum</taxon>
    </lineage>
</organism>
<dbReference type="InterPro" id="IPR036249">
    <property type="entry name" value="Thioredoxin-like_sf"/>
</dbReference>
<dbReference type="Pfam" id="PF00578">
    <property type="entry name" value="AhpC-TSA"/>
    <property type="match status" value="1"/>
</dbReference>
<comment type="caution">
    <text evidence="3">The sequence shown here is derived from an EMBL/GenBank/DDBJ whole genome shotgun (WGS) entry which is preliminary data.</text>
</comment>
<feature type="signal peptide" evidence="1">
    <location>
        <begin position="1"/>
        <end position="19"/>
    </location>
</feature>
<evidence type="ECO:0000259" key="2">
    <source>
        <dbReference type="PROSITE" id="PS51352"/>
    </source>
</evidence>
<feature type="chain" id="PRO_5029623198" evidence="1">
    <location>
        <begin position="20"/>
        <end position="196"/>
    </location>
</feature>
<protein>
    <submittedName>
        <fullName evidence="3">TlpA family protein disulfide reductase</fullName>
    </submittedName>
</protein>
<evidence type="ECO:0000256" key="1">
    <source>
        <dbReference type="SAM" id="SignalP"/>
    </source>
</evidence>
<reference evidence="3 4" key="1">
    <citation type="submission" date="2019-09" db="EMBL/GenBank/DDBJ databases">
        <authorList>
            <person name="Cao W.R."/>
        </authorList>
    </citation>
    <scope>NUCLEOTIDE SEQUENCE [LARGE SCALE GENOMIC DNA]</scope>
    <source>
        <strain evidence="4">a4</strain>
    </source>
</reference>
<dbReference type="InterPro" id="IPR050553">
    <property type="entry name" value="Thioredoxin_ResA/DsbE_sf"/>
</dbReference>
<feature type="domain" description="Thioredoxin" evidence="2">
    <location>
        <begin position="47"/>
        <end position="190"/>
    </location>
</feature>
<dbReference type="AlphaFoldDB" id="A0A7J5APF4"/>
<dbReference type="InterPro" id="IPR013766">
    <property type="entry name" value="Thioredoxin_domain"/>
</dbReference>
<name>A0A7J5APF4_9FLAO</name>
<sequence>MNKKLLLVLLVSISSLAFGQKTESDSLKKAMMKEMSLKGLFKEKIYDFKGKKLPPFELTLLNGKKIKSEFLKGKPTVINFWFSNCHPCIDEMPLLNKIKSEFGSTVNFISITFQSNTEVNEFLKSNKFEFTHVIEAKEYIDTYGFFGYPKTLIIDKNLIIKNIEKRIPNDIDNEEKNKAEFIARISTLLKELKKSN</sequence>
<dbReference type="EMBL" id="WAAU01000008">
    <property type="protein sequence ID" value="KAB1159485.1"/>
    <property type="molecule type" value="Genomic_DNA"/>
</dbReference>
<dbReference type="GO" id="GO:0016209">
    <property type="term" value="F:antioxidant activity"/>
    <property type="evidence" value="ECO:0007669"/>
    <property type="project" value="InterPro"/>
</dbReference>
<dbReference type="GO" id="GO:0016491">
    <property type="term" value="F:oxidoreductase activity"/>
    <property type="evidence" value="ECO:0007669"/>
    <property type="project" value="InterPro"/>
</dbReference>
<dbReference type="Gene3D" id="3.40.30.10">
    <property type="entry name" value="Glutaredoxin"/>
    <property type="match status" value="1"/>
</dbReference>
<evidence type="ECO:0000313" key="4">
    <source>
        <dbReference type="Proteomes" id="UP000467305"/>
    </source>
</evidence>
<dbReference type="PANTHER" id="PTHR42852">
    <property type="entry name" value="THIOL:DISULFIDE INTERCHANGE PROTEIN DSBE"/>
    <property type="match status" value="1"/>
</dbReference>